<dbReference type="AlphaFoldDB" id="A0AAU0EYL1"/>
<reference evidence="2" key="1">
    <citation type="submission" date="2023-10" db="EMBL/GenBank/DDBJ databases">
        <title>Characterization and whole genome sequencing of a novel strain of Bergeyella porcorum QD2021 isolated from pig.</title>
        <authorList>
            <person name="Liu G."/>
            <person name="Chen C."/>
            <person name="Han X."/>
        </authorList>
    </citation>
    <scope>NUCLEOTIDE SEQUENCE</scope>
    <source>
        <strain evidence="2">QD2021</strain>
    </source>
</reference>
<evidence type="ECO:0000313" key="2">
    <source>
        <dbReference type="EMBL" id="WOC50670.1"/>
    </source>
</evidence>
<dbReference type="EMBL" id="CP136426">
    <property type="protein sequence ID" value="WOC50670.1"/>
    <property type="molecule type" value="Genomic_DNA"/>
</dbReference>
<protein>
    <submittedName>
        <fullName evidence="2">Uncharacterized protein</fullName>
    </submittedName>
</protein>
<name>A0AAU0EYL1_9FLAO</name>
<organism evidence="2 3">
    <name type="scientific">Bergeyella porcorum</name>
    <dbReference type="NCBI Taxonomy" id="1735111"/>
    <lineage>
        <taxon>Bacteria</taxon>
        <taxon>Pseudomonadati</taxon>
        <taxon>Bacteroidota</taxon>
        <taxon>Flavobacteriia</taxon>
        <taxon>Flavobacteriales</taxon>
        <taxon>Weeksellaceae</taxon>
        <taxon>Bergeyella</taxon>
    </lineage>
</organism>
<keyword evidence="3" id="KW-1185">Reference proteome</keyword>
<gene>
    <name evidence="2" type="ORF">BPO_0023</name>
</gene>
<keyword evidence="1" id="KW-0812">Transmembrane</keyword>
<keyword evidence="1" id="KW-0472">Membrane</keyword>
<dbReference type="KEGG" id="bpor:BPO_0023"/>
<feature type="transmembrane region" description="Helical" evidence="1">
    <location>
        <begin position="31"/>
        <end position="49"/>
    </location>
</feature>
<sequence>MNYPCSQRLSEKFWTVFFDYPPPQRVFKYSIFIRLVKLFGQPLIFFLVIKIQKSPKTRLKFWGRGVIKVKS</sequence>
<dbReference type="Proteomes" id="UP001432059">
    <property type="component" value="Chromosome"/>
</dbReference>
<evidence type="ECO:0000256" key="1">
    <source>
        <dbReference type="SAM" id="Phobius"/>
    </source>
</evidence>
<proteinExistence type="predicted"/>
<accession>A0AAU0EYL1</accession>
<evidence type="ECO:0000313" key="3">
    <source>
        <dbReference type="Proteomes" id="UP001432059"/>
    </source>
</evidence>
<keyword evidence="1" id="KW-1133">Transmembrane helix</keyword>